<feature type="chain" id="PRO_5046608594" description="Rhamnogalacturonase A/B/Epimerase-like pectate lyase domain-containing protein" evidence="2">
    <location>
        <begin position="18"/>
        <end position="614"/>
    </location>
</feature>
<name>A0ABN2X0G8_9ACTN</name>
<dbReference type="InterPro" id="IPR024535">
    <property type="entry name" value="RHGA/B-epi-like_pectate_lyase"/>
</dbReference>
<feature type="domain" description="Rhamnogalacturonase A/B/Epimerase-like pectate lyase" evidence="3">
    <location>
        <begin position="45"/>
        <end position="102"/>
    </location>
</feature>
<feature type="compositionally biased region" description="Pro residues" evidence="1">
    <location>
        <begin position="20"/>
        <end position="31"/>
    </location>
</feature>
<reference evidence="4 5" key="1">
    <citation type="journal article" date="2019" name="Int. J. Syst. Evol. Microbiol.">
        <title>The Global Catalogue of Microorganisms (GCM) 10K type strain sequencing project: providing services to taxonomists for standard genome sequencing and annotation.</title>
        <authorList>
            <consortium name="The Broad Institute Genomics Platform"/>
            <consortium name="The Broad Institute Genome Sequencing Center for Infectious Disease"/>
            <person name="Wu L."/>
            <person name="Ma J."/>
        </authorList>
    </citation>
    <scope>NUCLEOTIDE SEQUENCE [LARGE SCALE GENOMIC DNA]</scope>
    <source>
        <strain evidence="4 5">JCM 14559</strain>
    </source>
</reference>
<dbReference type="PROSITE" id="PS51318">
    <property type="entry name" value="TAT"/>
    <property type="match status" value="1"/>
</dbReference>
<dbReference type="Gene3D" id="2.160.20.10">
    <property type="entry name" value="Single-stranded right-handed beta-helix, Pectin lyase-like"/>
    <property type="match status" value="1"/>
</dbReference>
<organism evidence="4 5">
    <name type="scientific">Kitasatospora saccharophila</name>
    <dbReference type="NCBI Taxonomy" id="407973"/>
    <lineage>
        <taxon>Bacteria</taxon>
        <taxon>Bacillati</taxon>
        <taxon>Actinomycetota</taxon>
        <taxon>Actinomycetes</taxon>
        <taxon>Kitasatosporales</taxon>
        <taxon>Streptomycetaceae</taxon>
        <taxon>Kitasatospora</taxon>
    </lineage>
</organism>
<evidence type="ECO:0000256" key="1">
    <source>
        <dbReference type="SAM" id="MobiDB-lite"/>
    </source>
</evidence>
<evidence type="ECO:0000313" key="5">
    <source>
        <dbReference type="Proteomes" id="UP001500897"/>
    </source>
</evidence>
<dbReference type="Proteomes" id="UP001500897">
    <property type="component" value="Unassembled WGS sequence"/>
</dbReference>
<keyword evidence="2" id="KW-0732">Signal</keyword>
<dbReference type="InterPro" id="IPR006311">
    <property type="entry name" value="TAT_signal"/>
</dbReference>
<evidence type="ECO:0000256" key="2">
    <source>
        <dbReference type="SAM" id="SignalP"/>
    </source>
</evidence>
<dbReference type="Pfam" id="PF12708">
    <property type="entry name" value="Pect-lyase_RHGA_epim"/>
    <property type="match status" value="1"/>
</dbReference>
<evidence type="ECO:0000313" key="4">
    <source>
        <dbReference type="EMBL" id="GAA2101318.1"/>
    </source>
</evidence>
<keyword evidence="5" id="KW-1185">Reference proteome</keyword>
<dbReference type="EMBL" id="BAAANS010000022">
    <property type="protein sequence ID" value="GAA2101318.1"/>
    <property type="molecule type" value="Genomic_DNA"/>
</dbReference>
<feature type="signal peptide" evidence="2">
    <location>
        <begin position="1"/>
        <end position="17"/>
    </location>
</feature>
<dbReference type="InterPro" id="IPR012334">
    <property type="entry name" value="Pectin_lyas_fold"/>
</dbReference>
<gene>
    <name evidence="4" type="ORF">GCM10009759_34880</name>
</gene>
<dbReference type="SUPFAM" id="SSF51126">
    <property type="entry name" value="Pectin lyase-like"/>
    <property type="match status" value="1"/>
</dbReference>
<evidence type="ECO:0000259" key="3">
    <source>
        <dbReference type="Pfam" id="PF12708"/>
    </source>
</evidence>
<sequence>MHSTRRRLLFAAGAAGAAGAPPPPAPPPPPAAAAADDPAVPPVDWISVKAHGAKGDAATDDWQAITDSLAACPPGGVVYFPAGQYVVTRTLSVPAHVTLAGTTGSRWFGYLPENAQGNPVPPVFIKPLWGNFTGSALVELTGNGARLRDLVLASGRATDTAGGNVDGLVAKGPVKAVRLQNVGVFNFQGYGVHTDSTADGFPGGWEVSHLSVEANRLGGWRSENTGGAPFSFADSMLDSCEAAANGGDAWSFDGLGATGFTGVRATWNDGNGFHLTGKCGTVGFTECQTDRNRRNGWLVESAQNDPTRSPAPHVVTLTGCQASRDGRNDNAVPGGYAGFRITAPAGGAALPVALTGCATHVSGDDVPGGLLAPDYGVYADRALRVLLTGCVLTGTVASVRDDAGAVVDTGTTMHNRTTKDGVSYNVPSPAVTPVGNAPQPADSGYGTWSFDPAVASDLSTRLTSGNVYLVRVETHQPVTVSAVSVLLAGSGAGFTTGNLAGVYDRTGRLLARTAGEQATAWAGAANKLCRMPLSGPVTLGPGFHWVALLANAATPPSFARGSTFPDPGAFLNAGLTPATYRVAHLNGSATALPASFDPAQNRNTTVQMFWVGLS</sequence>
<proteinExistence type="predicted"/>
<feature type="region of interest" description="Disordered" evidence="1">
    <location>
        <begin position="13"/>
        <end position="38"/>
    </location>
</feature>
<comment type="caution">
    <text evidence="4">The sequence shown here is derived from an EMBL/GenBank/DDBJ whole genome shotgun (WGS) entry which is preliminary data.</text>
</comment>
<accession>A0ABN2X0G8</accession>
<dbReference type="InterPro" id="IPR011050">
    <property type="entry name" value="Pectin_lyase_fold/virulence"/>
</dbReference>
<protein>
    <recommendedName>
        <fullName evidence="3">Rhamnogalacturonase A/B/Epimerase-like pectate lyase domain-containing protein</fullName>
    </recommendedName>
</protein>